<dbReference type="VEuPathDB" id="FungiDB:SDRG_03240"/>
<gene>
    <name evidence="9" type="ORF">SDRG_03240</name>
</gene>
<dbReference type="GO" id="GO:0043409">
    <property type="term" value="P:negative regulation of MAPK cascade"/>
    <property type="evidence" value="ECO:0007669"/>
    <property type="project" value="TreeGrafter"/>
</dbReference>
<dbReference type="Proteomes" id="UP000030762">
    <property type="component" value="Unassembled WGS sequence"/>
</dbReference>
<dbReference type="InterPro" id="IPR036873">
    <property type="entry name" value="Rhodanese-like_dom_sf"/>
</dbReference>
<evidence type="ECO:0000313" key="9">
    <source>
        <dbReference type="EMBL" id="EQC39820.1"/>
    </source>
</evidence>
<dbReference type="EMBL" id="JH767138">
    <property type="protein sequence ID" value="EQC39820.1"/>
    <property type="molecule type" value="Genomic_DNA"/>
</dbReference>
<dbReference type="PANTHER" id="PTHR10159">
    <property type="entry name" value="DUAL SPECIFICITY PROTEIN PHOSPHATASE"/>
    <property type="match status" value="1"/>
</dbReference>
<evidence type="ECO:0000313" key="10">
    <source>
        <dbReference type="Proteomes" id="UP000030762"/>
    </source>
</evidence>
<dbReference type="SUPFAM" id="SSF52799">
    <property type="entry name" value="(Phosphotyrosine protein) phosphatases II"/>
    <property type="match status" value="1"/>
</dbReference>
<dbReference type="PROSITE" id="PS50056">
    <property type="entry name" value="TYR_PHOSPHATASE_2"/>
    <property type="match status" value="1"/>
</dbReference>
<keyword evidence="3" id="KW-0378">Hydrolase</keyword>
<dbReference type="InParanoid" id="T0R0G0"/>
<feature type="domain" description="Rhodanese" evidence="8">
    <location>
        <begin position="21"/>
        <end position="144"/>
    </location>
</feature>
<evidence type="ECO:0000259" key="6">
    <source>
        <dbReference type="PROSITE" id="PS50054"/>
    </source>
</evidence>
<dbReference type="InterPro" id="IPR000387">
    <property type="entry name" value="Tyr_Pase_dom"/>
</dbReference>
<keyword evidence="10" id="KW-1185">Reference proteome</keyword>
<evidence type="ECO:0000256" key="3">
    <source>
        <dbReference type="ARBA" id="ARBA00022801"/>
    </source>
</evidence>
<dbReference type="OrthoDB" id="10252009at2759"/>
<dbReference type="STRING" id="1156394.T0R0G0"/>
<dbReference type="eggNOG" id="KOG1716">
    <property type="taxonomic scope" value="Eukaryota"/>
</dbReference>
<evidence type="ECO:0000256" key="2">
    <source>
        <dbReference type="ARBA" id="ARBA00013064"/>
    </source>
</evidence>
<accession>T0R0G0</accession>
<dbReference type="InterPro" id="IPR000340">
    <property type="entry name" value="Dual-sp_phosphatase_cat-dom"/>
</dbReference>
<evidence type="ECO:0000256" key="5">
    <source>
        <dbReference type="SAM" id="MobiDB-lite"/>
    </source>
</evidence>
<evidence type="ECO:0000256" key="1">
    <source>
        <dbReference type="ARBA" id="ARBA00008601"/>
    </source>
</evidence>
<proteinExistence type="inferred from homology"/>
<dbReference type="OMA" id="QQDNGAP"/>
<feature type="domain" description="Tyrosine specific protein phosphatases" evidence="7">
    <location>
        <begin position="243"/>
        <end position="308"/>
    </location>
</feature>
<dbReference type="PROSITE" id="PS50206">
    <property type="entry name" value="RHODANESE_3"/>
    <property type="match status" value="1"/>
</dbReference>
<dbReference type="InterPro" id="IPR001763">
    <property type="entry name" value="Rhodanese-like_dom"/>
</dbReference>
<dbReference type="GeneID" id="19943967"/>
<dbReference type="AlphaFoldDB" id="T0R0G0"/>
<feature type="compositionally biased region" description="Polar residues" evidence="5">
    <location>
        <begin position="151"/>
        <end position="163"/>
    </location>
</feature>
<reference evidence="9 10" key="1">
    <citation type="submission" date="2012-04" db="EMBL/GenBank/DDBJ databases">
        <title>The Genome Sequence of Saprolegnia declina VS20.</title>
        <authorList>
            <consortium name="The Broad Institute Genome Sequencing Platform"/>
            <person name="Russ C."/>
            <person name="Nusbaum C."/>
            <person name="Tyler B."/>
            <person name="van West P."/>
            <person name="Dieguez-Uribeondo J."/>
            <person name="de Bruijn I."/>
            <person name="Tripathy S."/>
            <person name="Jiang R."/>
            <person name="Young S.K."/>
            <person name="Zeng Q."/>
            <person name="Gargeya S."/>
            <person name="Fitzgerald M."/>
            <person name="Haas B."/>
            <person name="Abouelleil A."/>
            <person name="Alvarado L."/>
            <person name="Arachchi H.M."/>
            <person name="Berlin A."/>
            <person name="Chapman S.B."/>
            <person name="Goldberg J."/>
            <person name="Griggs A."/>
            <person name="Gujja S."/>
            <person name="Hansen M."/>
            <person name="Howarth C."/>
            <person name="Imamovic A."/>
            <person name="Larimer J."/>
            <person name="McCowen C."/>
            <person name="Montmayeur A."/>
            <person name="Murphy C."/>
            <person name="Neiman D."/>
            <person name="Pearson M."/>
            <person name="Priest M."/>
            <person name="Roberts A."/>
            <person name="Saif S."/>
            <person name="Shea T."/>
            <person name="Sisk P."/>
            <person name="Sykes S."/>
            <person name="Wortman J."/>
            <person name="Nusbaum C."/>
            <person name="Birren B."/>
        </authorList>
    </citation>
    <scope>NUCLEOTIDE SEQUENCE [LARGE SCALE GENOMIC DNA]</scope>
    <source>
        <strain evidence="9 10">VS20</strain>
    </source>
</reference>
<dbReference type="SMART" id="SM00195">
    <property type="entry name" value="DSPc"/>
    <property type="match status" value="1"/>
</dbReference>
<evidence type="ECO:0000256" key="4">
    <source>
        <dbReference type="ARBA" id="ARBA00022912"/>
    </source>
</evidence>
<dbReference type="RefSeq" id="XP_008607092.1">
    <property type="nucleotide sequence ID" value="XM_008608870.1"/>
</dbReference>
<sequence length="375" mass="41944">MPATPTARLVSSQWLFNRLQTLGGLTLIDSRSAQCYEHAHVWSFLSLPPPPHAGRGLFLEDDGSDGWSAVDISTLAPATETGRERWAKRKLTDVIIYDAFGVYTPRSWAMTLANWLLQERLVTSVKLLQGGMQSFQRLYPFMMASRKDNGSESPTPVRSTVLFSPSSSPTATTKTHALTFPHEIVQGSIYLGNVWQATQPEVLRKMGISHVVSIAKEPLDEKVMLKNIKYHQLPMRSVMASPDATIAFVRDATQSGGKVLLHCVHGISASAAVVVFYVMHTHKVSLVTAYNHVHRCRSLIYPNPAYMRWLVETEIARYGAPSVESLLEIDDLQNGLLRDTPIDSTRKLSVTLSMLFRRRCTEKHVASHMQRIFGE</sequence>
<feature type="domain" description="Tyrosine-protein phosphatase" evidence="6">
    <location>
        <begin position="180"/>
        <end position="319"/>
    </location>
</feature>
<evidence type="ECO:0000259" key="7">
    <source>
        <dbReference type="PROSITE" id="PS50056"/>
    </source>
</evidence>
<dbReference type="PANTHER" id="PTHR10159:SF525">
    <property type="entry name" value="MAP KINASE PHOSPHATASE WITH LEUCINE-RICH REPEATS PROTEIN 3"/>
    <property type="match status" value="1"/>
</dbReference>
<dbReference type="GO" id="GO:0005737">
    <property type="term" value="C:cytoplasm"/>
    <property type="evidence" value="ECO:0007669"/>
    <property type="project" value="TreeGrafter"/>
</dbReference>
<evidence type="ECO:0000259" key="8">
    <source>
        <dbReference type="PROSITE" id="PS50206"/>
    </source>
</evidence>
<dbReference type="InterPro" id="IPR020422">
    <property type="entry name" value="TYR_PHOSPHATASE_DUAL_dom"/>
</dbReference>
<dbReference type="InterPro" id="IPR029021">
    <property type="entry name" value="Prot-tyrosine_phosphatase-like"/>
</dbReference>
<feature type="region of interest" description="Disordered" evidence="5">
    <location>
        <begin position="149"/>
        <end position="168"/>
    </location>
</feature>
<dbReference type="PROSITE" id="PS50054">
    <property type="entry name" value="TYR_PHOSPHATASE_DUAL"/>
    <property type="match status" value="1"/>
</dbReference>
<dbReference type="Gene3D" id="3.90.190.10">
    <property type="entry name" value="Protein tyrosine phosphatase superfamily"/>
    <property type="match status" value="1"/>
</dbReference>
<dbReference type="GO" id="GO:0004725">
    <property type="term" value="F:protein tyrosine phosphatase activity"/>
    <property type="evidence" value="ECO:0007669"/>
    <property type="project" value="UniProtKB-EC"/>
</dbReference>
<protein>
    <recommendedName>
        <fullName evidence="2">protein-tyrosine-phosphatase</fullName>
        <ecNumber evidence="2">3.1.3.48</ecNumber>
    </recommendedName>
</protein>
<dbReference type="SUPFAM" id="SSF52821">
    <property type="entry name" value="Rhodanese/Cell cycle control phosphatase"/>
    <property type="match status" value="1"/>
</dbReference>
<dbReference type="EC" id="3.1.3.48" evidence="2"/>
<comment type="similarity">
    <text evidence="1">Belongs to the protein-tyrosine phosphatase family. Non-receptor class dual specificity subfamily.</text>
</comment>
<keyword evidence="4" id="KW-0904">Protein phosphatase</keyword>
<dbReference type="Pfam" id="PF00782">
    <property type="entry name" value="DSPc"/>
    <property type="match status" value="1"/>
</dbReference>
<organism evidence="9 10">
    <name type="scientific">Saprolegnia diclina (strain VS20)</name>
    <dbReference type="NCBI Taxonomy" id="1156394"/>
    <lineage>
        <taxon>Eukaryota</taxon>
        <taxon>Sar</taxon>
        <taxon>Stramenopiles</taxon>
        <taxon>Oomycota</taxon>
        <taxon>Saprolegniomycetes</taxon>
        <taxon>Saprolegniales</taxon>
        <taxon>Saprolegniaceae</taxon>
        <taxon>Saprolegnia</taxon>
    </lineage>
</organism>
<dbReference type="CDD" id="cd14498">
    <property type="entry name" value="DSP"/>
    <property type="match status" value="1"/>
</dbReference>
<name>T0R0G0_SAPDV</name>
<dbReference type="Gene3D" id="3.40.250.10">
    <property type="entry name" value="Rhodanese-like domain"/>
    <property type="match status" value="1"/>
</dbReference>